<gene>
    <name evidence="11" type="primary">dnaX</name>
    <name evidence="14" type="ORF">COY52_00895</name>
</gene>
<evidence type="ECO:0000256" key="2">
    <source>
        <dbReference type="ARBA" id="ARBA00022679"/>
    </source>
</evidence>
<dbReference type="GO" id="GO:0046872">
    <property type="term" value="F:metal ion binding"/>
    <property type="evidence" value="ECO:0007669"/>
    <property type="project" value="UniProtKB-KW"/>
</dbReference>
<dbReference type="PRINTS" id="PR00300">
    <property type="entry name" value="CLPPROTEASEA"/>
</dbReference>
<feature type="region of interest" description="Disordered" evidence="12">
    <location>
        <begin position="374"/>
        <end position="452"/>
    </location>
</feature>
<keyword evidence="7" id="KW-0862">Zinc</keyword>
<dbReference type="Gene3D" id="1.10.8.60">
    <property type="match status" value="1"/>
</dbReference>
<reference evidence="15" key="1">
    <citation type="submission" date="2017-09" db="EMBL/GenBank/DDBJ databases">
        <title>Depth-based differentiation of microbial function through sediment-hosted aquifers and enrichment of novel symbionts in the deep terrestrial subsurface.</title>
        <authorList>
            <person name="Probst A.J."/>
            <person name="Ladd B."/>
            <person name="Jarett J.K."/>
            <person name="Geller-Mcgrath D.E."/>
            <person name="Sieber C.M.K."/>
            <person name="Emerson J.B."/>
            <person name="Anantharaman K."/>
            <person name="Thomas B.C."/>
            <person name="Malmstrom R."/>
            <person name="Stieglmeier M."/>
            <person name="Klingl A."/>
            <person name="Woyke T."/>
            <person name="Ryan C.M."/>
            <person name="Banfield J.F."/>
        </authorList>
    </citation>
    <scope>NUCLEOTIDE SEQUENCE [LARGE SCALE GENOMIC DNA]</scope>
</reference>
<dbReference type="Pfam" id="PF12169">
    <property type="entry name" value="DNA_pol3_gamma3"/>
    <property type="match status" value="1"/>
</dbReference>
<dbReference type="CDD" id="cd18137">
    <property type="entry name" value="HLD_clamp_pol_III_gamma_tau"/>
    <property type="match status" value="1"/>
</dbReference>
<name>A0A2M7SF82_9BACT</name>
<proteinExistence type="inferred from homology"/>
<evidence type="ECO:0000256" key="8">
    <source>
        <dbReference type="ARBA" id="ARBA00022840"/>
    </source>
</evidence>
<dbReference type="InterPro" id="IPR048448">
    <property type="entry name" value="DnaX-like_C"/>
</dbReference>
<dbReference type="InterPro" id="IPR008921">
    <property type="entry name" value="DNA_pol3_clamp-load_cplx_C"/>
</dbReference>
<evidence type="ECO:0000256" key="12">
    <source>
        <dbReference type="SAM" id="MobiDB-lite"/>
    </source>
</evidence>
<keyword evidence="5" id="KW-0479">Metal-binding</keyword>
<dbReference type="GO" id="GO:0003677">
    <property type="term" value="F:DNA binding"/>
    <property type="evidence" value="ECO:0007669"/>
    <property type="project" value="InterPro"/>
</dbReference>
<keyword evidence="9 11" id="KW-0239">DNA-directed DNA polymerase</keyword>
<dbReference type="GO" id="GO:0006261">
    <property type="term" value="P:DNA-templated DNA replication"/>
    <property type="evidence" value="ECO:0007669"/>
    <property type="project" value="TreeGrafter"/>
</dbReference>
<evidence type="ECO:0000256" key="1">
    <source>
        <dbReference type="ARBA" id="ARBA00006360"/>
    </source>
</evidence>
<evidence type="ECO:0000256" key="5">
    <source>
        <dbReference type="ARBA" id="ARBA00022723"/>
    </source>
</evidence>
<organism evidence="14 15">
    <name type="scientific">Candidatus Desantisbacteria bacterium CG_4_10_14_0_8_um_filter_48_22</name>
    <dbReference type="NCBI Taxonomy" id="1974543"/>
    <lineage>
        <taxon>Bacteria</taxon>
        <taxon>Candidatus Desantisiibacteriota</taxon>
    </lineage>
</organism>
<evidence type="ECO:0000256" key="10">
    <source>
        <dbReference type="ARBA" id="ARBA00049244"/>
    </source>
</evidence>
<feature type="compositionally biased region" description="Low complexity" evidence="12">
    <location>
        <begin position="417"/>
        <end position="431"/>
    </location>
</feature>
<evidence type="ECO:0000256" key="6">
    <source>
        <dbReference type="ARBA" id="ARBA00022741"/>
    </source>
</evidence>
<dbReference type="Pfam" id="PF20964">
    <property type="entry name" value="DnaX_C"/>
    <property type="match status" value="1"/>
</dbReference>
<evidence type="ECO:0000256" key="7">
    <source>
        <dbReference type="ARBA" id="ARBA00022833"/>
    </source>
</evidence>
<feature type="compositionally biased region" description="Basic and acidic residues" evidence="12">
    <location>
        <begin position="434"/>
        <end position="452"/>
    </location>
</feature>
<dbReference type="CDD" id="cd00009">
    <property type="entry name" value="AAA"/>
    <property type="match status" value="1"/>
</dbReference>
<feature type="compositionally biased region" description="Pro residues" evidence="12">
    <location>
        <begin position="397"/>
        <end position="408"/>
    </location>
</feature>
<accession>A0A2M7SF82</accession>
<evidence type="ECO:0000256" key="4">
    <source>
        <dbReference type="ARBA" id="ARBA00022705"/>
    </source>
</evidence>
<evidence type="ECO:0000256" key="9">
    <source>
        <dbReference type="ARBA" id="ARBA00022932"/>
    </source>
</evidence>
<dbReference type="InterPro" id="IPR003593">
    <property type="entry name" value="AAA+_ATPase"/>
</dbReference>
<dbReference type="InterPro" id="IPR001270">
    <property type="entry name" value="ClpA/B"/>
</dbReference>
<dbReference type="InterPro" id="IPR027417">
    <property type="entry name" value="P-loop_NTPase"/>
</dbReference>
<dbReference type="Gene3D" id="1.20.272.10">
    <property type="match status" value="1"/>
</dbReference>
<keyword evidence="4 11" id="KW-0235">DNA replication</keyword>
<dbReference type="PANTHER" id="PTHR11669">
    <property type="entry name" value="REPLICATION FACTOR C / DNA POLYMERASE III GAMMA-TAU SUBUNIT"/>
    <property type="match status" value="1"/>
</dbReference>
<sequence length="574" mass="63836">MAYLTLARKYRPQDFDGVVGQSHITQTLKNSLESGRISHAYLFSGPRGIGKTSTARILAKCLNCEKGPTVNPCGKCSMCLEITEGSSMDIVEIDAASHRGIDEAKDLIEKVRFVSGAARYKMYIIDEVHMLTPQSFNALLKTIEEPPPNVIFVLATTAPHDIPQTILSRCQWFVFRRISVQDMIKHLARISSLEKIKISESSLFAIARHSEGSLRDAEVSLEQVISFSGTDVQDEDVSALLGVIKLDFYRNYFKGIITGDVQSAVSLTGEIMDSGYEIDDFIQGLQEYARNLIVLKDGQARVSDANLSLVDLPVEDVKKLKEETACFSEEELVWMVDAISQAQKDLHNFGMGGQERLILELMAIRLVKHGIKKQAGAASKNPEARQVAVQPTKDHAPVPPPPTVPHPAPQEQDKPKVVPAVAPKVGQAQPASRSDNEDPRPAPAPKEKIAPGHKEISLEAVLEGWGSFVQIIKEKKPGMAQFLEEARPKELKEGTLTVSFNKELEFQRKRAEEKEDKSFIESTLKEVYSVPLKIKYLPGDHAQEEKIKKAEDEPLLKKTLEIFKAKIVDRKKIQ</sequence>
<dbReference type="EMBL" id="PFMR01000031">
    <property type="protein sequence ID" value="PIZ18149.1"/>
    <property type="molecule type" value="Genomic_DNA"/>
</dbReference>
<evidence type="ECO:0000259" key="13">
    <source>
        <dbReference type="SMART" id="SM00382"/>
    </source>
</evidence>
<dbReference type="InterPro" id="IPR045085">
    <property type="entry name" value="HLD_clamp_pol_III_gamma_tau"/>
</dbReference>
<protein>
    <recommendedName>
        <fullName evidence="11">DNA polymerase III subunit gamma/tau</fullName>
        <ecNumber evidence="11">2.7.7.7</ecNumber>
    </recommendedName>
</protein>
<keyword evidence="6 11" id="KW-0547">Nucleotide-binding</keyword>
<dbReference type="SUPFAM" id="SSF48019">
    <property type="entry name" value="post-AAA+ oligomerization domain-like"/>
    <property type="match status" value="1"/>
</dbReference>
<evidence type="ECO:0000256" key="3">
    <source>
        <dbReference type="ARBA" id="ARBA00022695"/>
    </source>
</evidence>
<dbReference type="InterPro" id="IPR012763">
    <property type="entry name" value="DNA_pol_III_sug/sutau_N"/>
</dbReference>
<comment type="catalytic activity">
    <reaction evidence="10 11">
        <text>DNA(n) + a 2'-deoxyribonucleoside 5'-triphosphate = DNA(n+1) + diphosphate</text>
        <dbReference type="Rhea" id="RHEA:22508"/>
        <dbReference type="Rhea" id="RHEA-COMP:17339"/>
        <dbReference type="Rhea" id="RHEA-COMP:17340"/>
        <dbReference type="ChEBI" id="CHEBI:33019"/>
        <dbReference type="ChEBI" id="CHEBI:61560"/>
        <dbReference type="ChEBI" id="CHEBI:173112"/>
        <dbReference type="EC" id="2.7.7.7"/>
    </reaction>
</comment>
<evidence type="ECO:0000313" key="14">
    <source>
        <dbReference type="EMBL" id="PIZ18149.1"/>
    </source>
</evidence>
<dbReference type="InterPro" id="IPR050238">
    <property type="entry name" value="DNA_Rep/Repair_Clamp_Loader"/>
</dbReference>
<dbReference type="GO" id="GO:0005524">
    <property type="term" value="F:ATP binding"/>
    <property type="evidence" value="ECO:0007669"/>
    <property type="project" value="UniProtKB-KW"/>
</dbReference>
<dbReference type="GO" id="GO:0003887">
    <property type="term" value="F:DNA-directed DNA polymerase activity"/>
    <property type="evidence" value="ECO:0007669"/>
    <property type="project" value="UniProtKB-KW"/>
</dbReference>
<comment type="function">
    <text evidence="11">DNA polymerase III is a complex, multichain enzyme responsible for most of the replicative synthesis in bacteria. This DNA polymerase also exhibits 3' to 5' exonuclease activity.</text>
</comment>
<keyword evidence="2 11" id="KW-0808">Transferase</keyword>
<comment type="caution">
    <text evidence="14">The sequence shown here is derived from an EMBL/GenBank/DDBJ whole genome shotgun (WGS) entry which is preliminary data.</text>
</comment>
<dbReference type="NCBIfam" id="TIGR02397">
    <property type="entry name" value="dnaX_nterm"/>
    <property type="match status" value="1"/>
</dbReference>
<evidence type="ECO:0000256" key="11">
    <source>
        <dbReference type="RuleBase" id="RU364063"/>
    </source>
</evidence>
<dbReference type="AlphaFoldDB" id="A0A2M7SF82"/>
<dbReference type="PANTHER" id="PTHR11669:SF0">
    <property type="entry name" value="PROTEIN STICHEL-LIKE 2"/>
    <property type="match status" value="1"/>
</dbReference>
<keyword evidence="8 11" id="KW-0067">ATP-binding</keyword>
<dbReference type="FunFam" id="3.40.50.300:FF:000014">
    <property type="entry name" value="DNA polymerase III subunit gamma/tau"/>
    <property type="match status" value="1"/>
</dbReference>
<dbReference type="Gene3D" id="3.40.50.300">
    <property type="entry name" value="P-loop containing nucleotide triphosphate hydrolases"/>
    <property type="match status" value="1"/>
</dbReference>
<evidence type="ECO:0000313" key="15">
    <source>
        <dbReference type="Proteomes" id="UP000229307"/>
    </source>
</evidence>
<dbReference type="SUPFAM" id="SSF52540">
    <property type="entry name" value="P-loop containing nucleoside triphosphate hydrolases"/>
    <property type="match status" value="1"/>
</dbReference>
<keyword evidence="3 11" id="KW-0548">Nucleotidyltransferase</keyword>
<dbReference type="EC" id="2.7.7.7" evidence="11"/>
<dbReference type="SMART" id="SM00382">
    <property type="entry name" value="AAA"/>
    <property type="match status" value="1"/>
</dbReference>
<comment type="subunit">
    <text evidence="11">DNA polymerase III contains a core (composed of alpha, epsilon and theta chains) that associates with a tau subunit. This core dimerizes to form the POLIII' complex. PolIII' associates with the gamma complex (composed of gamma, delta, delta', psi and chi chains) and with the beta chain to form the complete DNA polymerase III complex.</text>
</comment>
<dbReference type="Proteomes" id="UP000229307">
    <property type="component" value="Unassembled WGS sequence"/>
</dbReference>
<dbReference type="NCBIfam" id="NF004046">
    <property type="entry name" value="PRK05563.1"/>
    <property type="match status" value="1"/>
</dbReference>
<dbReference type="InterPro" id="IPR022754">
    <property type="entry name" value="DNA_pol_III_gamma-3"/>
</dbReference>
<dbReference type="Pfam" id="PF13177">
    <property type="entry name" value="DNA_pol3_delta2"/>
    <property type="match status" value="1"/>
</dbReference>
<dbReference type="GO" id="GO:0009360">
    <property type="term" value="C:DNA polymerase III complex"/>
    <property type="evidence" value="ECO:0007669"/>
    <property type="project" value="InterPro"/>
</dbReference>
<feature type="domain" description="AAA+ ATPase" evidence="13">
    <location>
        <begin position="37"/>
        <end position="179"/>
    </location>
</feature>
<comment type="similarity">
    <text evidence="1 11">Belongs to the DnaX/STICHEL family.</text>
</comment>